<feature type="compositionally biased region" description="Low complexity" evidence="1">
    <location>
        <begin position="55"/>
        <end position="65"/>
    </location>
</feature>
<dbReference type="Proteomes" id="UP001286313">
    <property type="component" value="Unassembled WGS sequence"/>
</dbReference>
<evidence type="ECO:0000256" key="1">
    <source>
        <dbReference type="SAM" id="MobiDB-lite"/>
    </source>
</evidence>
<proteinExistence type="predicted"/>
<dbReference type="AlphaFoldDB" id="A0AAE1FWW9"/>
<comment type="caution">
    <text evidence="3">The sequence shown here is derived from an EMBL/GenBank/DDBJ whole genome shotgun (WGS) entry which is preliminary data.</text>
</comment>
<name>A0AAE1FWW9_PETCI</name>
<feature type="region of interest" description="Disordered" evidence="1">
    <location>
        <begin position="55"/>
        <end position="77"/>
    </location>
</feature>
<keyword evidence="4" id="KW-1185">Reference proteome</keyword>
<dbReference type="EMBL" id="JAWQEG010001227">
    <property type="protein sequence ID" value="KAK3881344.1"/>
    <property type="molecule type" value="Genomic_DNA"/>
</dbReference>
<evidence type="ECO:0000256" key="2">
    <source>
        <dbReference type="SAM" id="SignalP"/>
    </source>
</evidence>
<evidence type="ECO:0000313" key="4">
    <source>
        <dbReference type="Proteomes" id="UP001286313"/>
    </source>
</evidence>
<sequence length="105" mass="11177">MLVFLAVLGVALAVPQTYGQEETLPAIPTFPTTYGGGIPDSSNLANLLERMISASGKAGHSSSASQTPEDRQKDAQTLAQSLDHTVVFLERLSQISKQQRGGSYQ</sequence>
<protein>
    <submittedName>
        <fullName evidence="3">Uncharacterized protein</fullName>
    </submittedName>
</protein>
<gene>
    <name evidence="3" type="ORF">Pcinc_014216</name>
</gene>
<accession>A0AAE1FWW9</accession>
<feature type="signal peptide" evidence="2">
    <location>
        <begin position="1"/>
        <end position="19"/>
    </location>
</feature>
<evidence type="ECO:0000313" key="3">
    <source>
        <dbReference type="EMBL" id="KAK3881344.1"/>
    </source>
</evidence>
<reference evidence="3" key="1">
    <citation type="submission" date="2023-10" db="EMBL/GenBank/DDBJ databases">
        <title>Genome assemblies of two species of porcelain crab, Petrolisthes cinctipes and Petrolisthes manimaculis (Anomura: Porcellanidae).</title>
        <authorList>
            <person name="Angst P."/>
        </authorList>
    </citation>
    <scope>NUCLEOTIDE SEQUENCE</scope>
    <source>
        <strain evidence="3">PB745_01</strain>
        <tissue evidence="3">Gill</tissue>
    </source>
</reference>
<feature type="chain" id="PRO_5042270890" evidence="2">
    <location>
        <begin position="20"/>
        <end position="105"/>
    </location>
</feature>
<organism evidence="3 4">
    <name type="scientific">Petrolisthes cinctipes</name>
    <name type="common">Flat porcelain crab</name>
    <dbReference type="NCBI Taxonomy" id="88211"/>
    <lineage>
        <taxon>Eukaryota</taxon>
        <taxon>Metazoa</taxon>
        <taxon>Ecdysozoa</taxon>
        <taxon>Arthropoda</taxon>
        <taxon>Crustacea</taxon>
        <taxon>Multicrustacea</taxon>
        <taxon>Malacostraca</taxon>
        <taxon>Eumalacostraca</taxon>
        <taxon>Eucarida</taxon>
        <taxon>Decapoda</taxon>
        <taxon>Pleocyemata</taxon>
        <taxon>Anomura</taxon>
        <taxon>Galatheoidea</taxon>
        <taxon>Porcellanidae</taxon>
        <taxon>Petrolisthes</taxon>
    </lineage>
</organism>
<keyword evidence="2" id="KW-0732">Signal</keyword>